<dbReference type="InterPro" id="IPR014044">
    <property type="entry name" value="CAP_dom"/>
</dbReference>
<keyword evidence="5" id="KW-1185">Reference proteome</keyword>
<dbReference type="PANTHER" id="PTHR31157:SF1">
    <property type="entry name" value="SCP DOMAIN-CONTAINING PROTEIN"/>
    <property type="match status" value="1"/>
</dbReference>
<feature type="compositionally biased region" description="Polar residues" evidence="1">
    <location>
        <begin position="110"/>
        <end position="122"/>
    </location>
</feature>
<organism evidence="4 5">
    <name type="scientific">Streptomyces canarius</name>
    <dbReference type="NCBI Taxonomy" id="285453"/>
    <lineage>
        <taxon>Bacteria</taxon>
        <taxon>Bacillati</taxon>
        <taxon>Actinomycetota</taxon>
        <taxon>Actinomycetes</taxon>
        <taxon>Kitasatosporales</taxon>
        <taxon>Streptomycetaceae</taxon>
        <taxon>Streptomyces</taxon>
    </lineage>
</organism>
<evidence type="ECO:0000256" key="1">
    <source>
        <dbReference type="SAM" id="MobiDB-lite"/>
    </source>
</evidence>
<dbReference type="InterPro" id="IPR035940">
    <property type="entry name" value="CAP_sf"/>
</dbReference>
<reference evidence="5" key="1">
    <citation type="journal article" date="2019" name="Int. J. Syst. Evol. Microbiol.">
        <title>The Global Catalogue of Microorganisms (GCM) 10K type strain sequencing project: providing services to taxonomists for standard genome sequencing and annotation.</title>
        <authorList>
            <consortium name="The Broad Institute Genomics Platform"/>
            <consortium name="The Broad Institute Genome Sequencing Center for Infectious Disease"/>
            <person name="Wu L."/>
            <person name="Ma J."/>
        </authorList>
    </citation>
    <scope>NUCLEOTIDE SEQUENCE [LARGE SCALE GENOMIC DNA]</scope>
    <source>
        <strain evidence="5">JCM 4733</strain>
    </source>
</reference>
<feature type="chain" id="PRO_5046023850" description="SCP domain-containing protein" evidence="2">
    <location>
        <begin position="35"/>
        <end position="206"/>
    </location>
</feature>
<dbReference type="Proteomes" id="UP000653644">
    <property type="component" value="Unassembled WGS sequence"/>
</dbReference>
<accession>A0ABQ3CLI5</accession>
<feature type="region of interest" description="Disordered" evidence="1">
    <location>
        <begin position="90"/>
        <end position="124"/>
    </location>
</feature>
<evidence type="ECO:0000256" key="2">
    <source>
        <dbReference type="SAM" id="SignalP"/>
    </source>
</evidence>
<evidence type="ECO:0000313" key="4">
    <source>
        <dbReference type="EMBL" id="GHA15956.1"/>
    </source>
</evidence>
<dbReference type="PANTHER" id="PTHR31157">
    <property type="entry name" value="SCP DOMAIN-CONTAINING PROTEIN"/>
    <property type="match status" value="1"/>
</dbReference>
<dbReference type="CDD" id="cd05379">
    <property type="entry name" value="CAP_bacterial"/>
    <property type="match status" value="1"/>
</dbReference>
<dbReference type="Gene3D" id="3.40.33.10">
    <property type="entry name" value="CAP"/>
    <property type="match status" value="1"/>
</dbReference>
<proteinExistence type="predicted"/>
<dbReference type="RefSeq" id="WP_229917101.1">
    <property type="nucleotide sequence ID" value="NZ_BMVN01000005.1"/>
</dbReference>
<dbReference type="SUPFAM" id="SSF55797">
    <property type="entry name" value="PR-1-like"/>
    <property type="match status" value="1"/>
</dbReference>
<dbReference type="EMBL" id="BMVN01000005">
    <property type="protein sequence ID" value="GHA15956.1"/>
    <property type="molecule type" value="Genomic_DNA"/>
</dbReference>
<feature type="domain" description="SCP" evidence="3">
    <location>
        <begin position="66"/>
        <end position="176"/>
    </location>
</feature>
<name>A0ABQ3CLI5_9ACTN</name>
<protein>
    <recommendedName>
        <fullName evidence="3">SCP domain-containing protein</fullName>
    </recommendedName>
</protein>
<sequence>MRNRASLTGTAVGLAVAGALSTTLVPFTASPAWAQDCVASARAPSFSHTHLANRRNFQVREAVVCLINAQRTQRGLPALTYNQNLTTAAQEHASASVEQKWWGPGKDPHTNPQTGSTPQSRIQGAGYCPNPVSWRIAEIAYNGWGGAGTPDAAVNWWMNSPPHRANILDPGLREIGRWAQAGAADPAGTDASGAGTYVVTFGSCQQ</sequence>
<feature type="signal peptide" evidence="2">
    <location>
        <begin position="1"/>
        <end position="34"/>
    </location>
</feature>
<evidence type="ECO:0000259" key="3">
    <source>
        <dbReference type="Pfam" id="PF00188"/>
    </source>
</evidence>
<gene>
    <name evidence="4" type="ORF">GCM10010345_20930</name>
</gene>
<evidence type="ECO:0000313" key="5">
    <source>
        <dbReference type="Proteomes" id="UP000653644"/>
    </source>
</evidence>
<dbReference type="Pfam" id="PF00188">
    <property type="entry name" value="CAP"/>
    <property type="match status" value="1"/>
</dbReference>
<keyword evidence="2" id="KW-0732">Signal</keyword>
<comment type="caution">
    <text evidence="4">The sequence shown here is derived from an EMBL/GenBank/DDBJ whole genome shotgun (WGS) entry which is preliminary data.</text>
</comment>